<dbReference type="OrthoDB" id="7842118at2"/>
<comment type="caution">
    <text evidence="2">The sequence shown here is derived from an EMBL/GenBank/DDBJ whole genome shotgun (WGS) entry which is preliminary data.</text>
</comment>
<dbReference type="Proteomes" id="UP000238007">
    <property type="component" value="Unassembled WGS sequence"/>
</dbReference>
<keyword evidence="1" id="KW-0472">Membrane</keyword>
<keyword evidence="3" id="KW-1185">Reference proteome</keyword>
<accession>A0A2T0W1N4</accession>
<sequence>MIEYFQDLIDVAFDFENTSRGARKMAFAQLMISGILVVGVPFKILMFIGDRIRARRAEASLYQDVSQRLPEDARPGLARELVESEQLKSRFSHRYVPPPPLKLAPRPTDGRYFETLRAFAEEKKRTGEVMNEYERETVGVMGFLYEVFGLNGLAHFDSFGGIVPFRSHELCGALERLGLSELTTTIESALEVHLKRYQLGQDYMATGMPAEQVASHPNMPTYEQLDVSLNVQGGSERFIRAANRYLEAAYPWEPAQSCPSAPDARNDLRNESAAIDPYSAIDKQSVVPAARPELSADEEITLVVGSAKRPLDKNYWEALLRHCQAKNRCGAKMTPDEELVVGRLAFAERLLREPGCRLLDTYRDGLPYTGAELARAFRMVDLPELGETLAVAVQVYDQRRSVRGSLLQQGVAPSIVETHKEIPTYDSVDYDLMIAGGHGRFIWIVNRYFEHAYEWVSDGDTAKFPNSLI</sequence>
<keyword evidence="1" id="KW-0812">Transmembrane</keyword>
<feature type="transmembrane region" description="Helical" evidence="1">
    <location>
        <begin position="26"/>
        <end position="48"/>
    </location>
</feature>
<evidence type="ECO:0000256" key="1">
    <source>
        <dbReference type="SAM" id="Phobius"/>
    </source>
</evidence>
<proteinExistence type="predicted"/>
<keyword evidence="1" id="KW-1133">Transmembrane helix</keyword>
<reference evidence="2 3" key="1">
    <citation type="submission" date="2018-03" db="EMBL/GenBank/DDBJ databases">
        <title>Genomic Encyclopedia of Archaeal and Bacterial Type Strains, Phase II (KMG-II): from individual species to whole genera.</title>
        <authorList>
            <person name="Goeker M."/>
        </authorList>
    </citation>
    <scope>NUCLEOTIDE SEQUENCE [LARGE SCALE GENOMIC DNA]</scope>
    <source>
        <strain evidence="2 3">DSM 101533</strain>
    </source>
</reference>
<dbReference type="EMBL" id="PVTP01000003">
    <property type="protein sequence ID" value="PRY78880.1"/>
    <property type="molecule type" value="Genomic_DNA"/>
</dbReference>
<name>A0A2T0W1N4_9RHOB</name>
<organism evidence="2 3">
    <name type="scientific">Yoonia maritima</name>
    <dbReference type="NCBI Taxonomy" id="1435347"/>
    <lineage>
        <taxon>Bacteria</taxon>
        <taxon>Pseudomonadati</taxon>
        <taxon>Pseudomonadota</taxon>
        <taxon>Alphaproteobacteria</taxon>
        <taxon>Rhodobacterales</taxon>
        <taxon>Paracoccaceae</taxon>
        <taxon>Yoonia</taxon>
    </lineage>
</organism>
<evidence type="ECO:0000313" key="2">
    <source>
        <dbReference type="EMBL" id="PRY78880.1"/>
    </source>
</evidence>
<evidence type="ECO:0000313" key="3">
    <source>
        <dbReference type="Proteomes" id="UP000238007"/>
    </source>
</evidence>
<dbReference type="RefSeq" id="WP_106355760.1">
    <property type="nucleotide sequence ID" value="NZ_PVTP01000003.1"/>
</dbReference>
<dbReference type="AlphaFoldDB" id="A0A2T0W1N4"/>
<protein>
    <submittedName>
        <fullName evidence="2">Uncharacterized protein</fullName>
    </submittedName>
</protein>
<gene>
    <name evidence="2" type="ORF">CLV80_103206</name>
</gene>